<dbReference type="Gene3D" id="3.90.226.10">
    <property type="entry name" value="2-enoyl-CoA Hydratase, Chain A, domain 1"/>
    <property type="match status" value="1"/>
</dbReference>
<dbReference type="Pfam" id="PF00378">
    <property type="entry name" value="ECH_1"/>
    <property type="match status" value="2"/>
</dbReference>
<accession>A0A558RB98</accession>
<dbReference type="EMBL" id="VNIM01000008">
    <property type="protein sequence ID" value="TVV76644.1"/>
    <property type="molecule type" value="Genomic_DNA"/>
</dbReference>
<dbReference type="PANTHER" id="PTHR11941:SF124">
    <property type="entry name" value="ENOYL-COA HYDRATASE ECHA13-RELATED"/>
    <property type="match status" value="1"/>
</dbReference>
<dbReference type="InterPro" id="IPR029045">
    <property type="entry name" value="ClpP/crotonase-like_dom_sf"/>
</dbReference>
<dbReference type="InterPro" id="IPR001753">
    <property type="entry name" value="Enoyl-CoA_hydra/iso"/>
</dbReference>
<dbReference type="RefSeq" id="WP_145148259.1">
    <property type="nucleotide sequence ID" value="NZ_VNIM01000008.1"/>
</dbReference>
<dbReference type="CDD" id="cd06558">
    <property type="entry name" value="crotonase-like"/>
    <property type="match status" value="1"/>
</dbReference>
<evidence type="ECO:0000313" key="2">
    <source>
        <dbReference type="Proteomes" id="UP000318681"/>
    </source>
</evidence>
<dbReference type="NCBIfam" id="NF006140">
    <property type="entry name" value="PRK08290.1"/>
    <property type="match status" value="1"/>
</dbReference>
<dbReference type="GO" id="GO:0003824">
    <property type="term" value="F:catalytic activity"/>
    <property type="evidence" value="ECO:0007669"/>
    <property type="project" value="UniProtKB-ARBA"/>
</dbReference>
<proteinExistence type="predicted"/>
<evidence type="ECO:0000313" key="1">
    <source>
        <dbReference type="EMBL" id="TVV76644.1"/>
    </source>
</evidence>
<protein>
    <submittedName>
        <fullName evidence="1">Enoyl-CoA hydratase</fullName>
    </submittedName>
</protein>
<dbReference type="PANTHER" id="PTHR11941">
    <property type="entry name" value="ENOYL-COA HYDRATASE-RELATED"/>
    <property type="match status" value="1"/>
</dbReference>
<keyword evidence="2" id="KW-1185">Reference proteome</keyword>
<reference evidence="1 2" key="1">
    <citation type="submission" date="2019-07" db="EMBL/GenBank/DDBJ databases">
        <title>Sphingomonas solaris sp. nov., isolated from a solar panel from Boston, Massachusetts.</title>
        <authorList>
            <person name="Tanner K."/>
            <person name="Pascual J."/>
            <person name="Mancuso C."/>
            <person name="Pereto J."/>
            <person name="Khalil A."/>
            <person name="Vilanova C."/>
        </authorList>
    </citation>
    <scope>NUCLEOTIDE SEQUENCE [LARGE SCALE GENOMIC DNA]</scope>
    <source>
        <strain evidence="1 2">R4DWN</strain>
    </source>
</reference>
<dbReference type="Proteomes" id="UP000318681">
    <property type="component" value="Unassembled WGS sequence"/>
</dbReference>
<comment type="caution">
    <text evidence="1">The sequence shown here is derived from an EMBL/GenBank/DDBJ whole genome shotgun (WGS) entry which is preliminary data.</text>
</comment>
<gene>
    <name evidence="1" type="ORF">FOY91_03700</name>
</gene>
<dbReference type="GO" id="GO:0006635">
    <property type="term" value="P:fatty acid beta-oxidation"/>
    <property type="evidence" value="ECO:0007669"/>
    <property type="project" value="TreeGrafter"/>
</dbReference>
<sequence>MTEPELVRYEQPAPGVARIVLARAEKHNSINPQMIFEVNDLFNRALADNGVKVIVLAADGRNFSAGHDIADTCEQYQAAVTASGRQVGHWSDFEAEGTAGWYAAEKEAYFETAKRWRNISKPTICAVQGKCIAGALIFAWVCDIIVASSDAVFSDPVMTFGMPGVEWFGHPWELGPRKAKEFLFTADAWNAEEAHRLGMVNHVVERDALEDFTLAMAKKIATKPAFALKLAKEAVNKTLDIQGQANAMDAAFYIHHLGHSQNFRVFGWGMDPTNVPSLATVPKKPG</sequence>
<dbReference type="SUPFAM" id="SSF52096">
    <property type="entry name" value="ClpP/crotonase"/>
    <property type="match status" value="1"/>
</dbReference>
<dbReference type="OrthoDB" id="9795613at2"/>
<organism evidence="1 2">
    <name type="scientific">Alterirhizorhabdus solaris</name>
    <dbReference type="NCBI Taxonomy" id="2529389"/>
    <lineage>
        <taxon>Bacteria</taxon>
        <taxon>Pseudomonadati</taxon>
        <taxon>Pseudomonadota</taxon>
        <taxon>Alphaproteobacteria</taxon>
        <taxon>Sphingomonadales</taxon>
        <taxon>Rhizorhabdaceae</taxon>
        <taxon>Alterirhizorhabdus</taxon>
    </lineage>
</organism>
<name>A0A558RB98_9SPHN</name>
<dbReference type="AlphaFoldDB" id="A0A558RB98"/>